<protein>
    <submittedName>
        <fullName evidence="2">Uncharacterized protein</fullName>
    </submittedName>
</protein>
<evidence type="ECO:0000313" key="3">
    <source>
        <dbReference type="Proteomes" id="UP000184330"/>
    </source>
</evidence>
<gene>
    <name evidence="2" type="ORF">PAC_13011</name>
</gene>
<feature type="compositionally biased region" description="Basic and acidic residues" evidence="1">
    <location>
        <begin position="191"/>
        <end position="200"/>
    </location>
</feature>
<proteinExistence type="predicted"/>
<reference evidence="2 3" key="1">
    <citation type="submission" date="2016-03" db="EMBL/GenBank/DDBJ databases">
        <authorList>
            <person name="Ploux O."/>
        </authorList>
    </citation>
    <scope>NUCLEOTIDE SEQUENCE [LARGE SCALE GENOMIC DNA]</scope>
    <source>
        <strain evidence="2 3">UAMH 11012</strain>
    </source>
</reference>
<name>A0A1L7XDL1_9HELO</name>
<dbReference type="AlphaFoldDB" id="A0A1L7XDL1"/>
<sequence length="207" mass="23470">MSLNQIGAAQAYHISRAFQKVRATVRQLVNIREVVNLLLRAGYHAPEIEGAVHPSFENIGSQNRHWIPAIMNRISSKIAELRRRSVGTPAHVVQQVTQRVKYFNYKLDAIEQEYQLLAQHGSAFVEAGYGFISHHDEDLHIARNRLSTSLLGLEDKLDVDVETVKFWEARVAGQPLLQPPDYSEGITPPDYCEHPRDADHPPPYLAF</sequence>
<feature type="region of interest" description="Disordered" evidence="1">
    <location>
        <begin position="178"/>
        <end position="207"/>
    </location>
</feature>
<accession>A0A1L7XDL1</accession>
<organism evidence="2 3">
    <name type="scientific">Phialocephala subalpina</name>
    <dbReference type="NCBI Taxonomy" id="576137"/>
    <lineage>
        <taxon>Eukaryota</taxon>
        <taxon>Fungi</taxon>
        <taxon>Dikarya</taxon>
        <taxon>Ascomycota</taxon>
        <taxon>Pezizomycotina</taxon>
        <taxon>Leotiomycetes</taxon>
        <taxon>Helotiales</taxon>
        <taxon>Mollisiaceae</taxon>
        <taxon>Phialocephala</taxon>
        <taxon>Phialocephala fortinii species complex</taxon>
    </lineage>
</organism>
<evidence type="ECO:0000256" key="1">
    <source>
        <dbReference type="SAM" id="MobiDB-lite"/>
    </source>
</evidence>
<dbReference type="Proteomes" id="UP000184330">
    <property type="component" value="Unassembled WGS sequence"/>
</dbReference>
<evidence type="ECO:0000313" key="2">
    <source>
        <dbReference type="EMBL" id="CZR63114.1"/>
    </source>
</evidence>
<keyword evidence="3" id="KW-1185">Reference proteome</keyword>
<dbReference type="EMBL" id="FJOG01000022">
    <property type="protein sequence ID" value="CZR63114.1"/>
    <property type="molecule type" value="Genomic_DNA"/>
</dbReference>